<dbReference type="BioCyc" id="PHAL326442:PSHA_RS13585-MONOMER"/>
<keyword evidence="3" id="KW-1185">Reference proteome</keyword>
<dbReference type="Gene3D" id="3.40.50.720">
    <property type="entry name" value="NAD(P)-binding Rossmann-like Domain"/>
    <property type="match status" value="1"/>
</dbReference>
<feature type="domain" description="NAD(P)-binding" evidence="1">
    <location>
        <begin position="9"/>
        <end position="127"/>
    </location>
</feature>
<dbReference type="PATRIC" id="fig|326442.8.peg.2673"/>
<dbReference type="PANTHER" id="PTHR14097">
    <property type="entry name" value="OXIDOREDUCTASE HTATIP2"/>
    <property type="match status" value="1"/>
</dbReference>
<accession>Q3IJF2</accession>
<dbReference type="Pfam" id="PF13460">
    <property type="entry name" value="NAD_binding_10"/>
    <property type="match status" value="1"/>
</dbReference>
<sequence length="218" mass="24087">MTKTAVIIGATGLVGNELLKKLLQSAYFSNVIALSRRALSIRHPKLVNHIIEFDELTQYAALFKGDVFFSCLGTTKKQAGSIAAQRRVDFDYQFIAAQLAASNGVQHYCLVSSSGANTHSTSPYLKMKGQLEQQVKQLPFARISIFQPSLLLGNRKQFRVAEKIGSVILPIITCLPLLKRYKPITGEQVAQKMLVVSCTQQSNLAYYVLDELFNLSSG</sequence>
<dbReference type="eggNOG" id="COG0702">
    <property type="taxonomic scope" value="Bacteria"/>
</dbReference>
<dbReference type="InterPro" id="IPR016040">
    <property type="entry name" value="NAD(P)-bd_dom"/>
</dbReference>
<dbReference type="SUPFAM" id="SSF51735">
    <property type="entry name" value="NAD(P)-binding Rossmann-fold domains"/>
    <property type="match status" value="1"/>
</dbReference>
<dbReference type="Proteomes" id="UP000006843">
    <property type="component" value="Chromosome I"/>
</dbReference>
<reference evidence="2 3" key="1">
    <citation type="journal article" date="2005" name="Genome Res.">
        <title>Coping with cold: the genome of the versatile marine Antarctica bacterium Pseudoalteromonas haloplanktis TAC125.</title>
        <authorList>
            <person name="Medigue C."/>
            <person name="Krin E."/>
            <person name="Pascal G."/>
            <person name="Barbe V."/>
            <person name="Bernsel A."/>
            <person name="Bertin P."/>
            <person name="Cheung F."/>
            <person name="Cruveiller S."/>
            <person name="Damico S."/>
            <person name="Duilio A."/>
            <person name="Fang G."/>
            <person name="Feller G."/>
            <person name="Mangenot S."/>
            <person name="Marino G."/>
            <person name="Nilsson J."/>
            <person name="Parilli E."/>
            <person name="Rocha E."/>
            <person name="Rouy Z."/>
            <person name="Sekowska A."/>
            <person name="Tutino M.L."/>
            <person name="Vallenet D."/>
            <person name="von Heijne G."/>
            <person name="Danchin A."/>
        </authorList>
    </citation>
    <scope>NUCLEOTIDE SEQUENCE [LARGE SCALE GENOMIC DNA]</scope>
    <source>
        <strain evidence="3">TAC 125</strain>
    </source>
</reference>
<evidence type="ECO:0000259" key="1">
    <source>
        <dbReference type="Pfam" id="PF13460"/>
    </source>
</evidence>
<gene>
    <name evidence="2" type="primary">yraR</name>
    <name evidence="2" type="ordered locus">PSHAa2764</name>
</gene>
<evidence type="ECO:0000313" key="2">
    <source>
        <dbReference type="EMBL" id="CAI87812.1"/>
    </source>
</evidence>
<protein>
    <submittedName>
        <fullName evidence="2">NADH dehydrogenase with NAD(P)-binding domain</fullName>
    </submittedName>
</protein>
<dbReference type="STRING" id="326442.PSHAa2764"/>
<dbReference type="InterPro" id="IPR036291">
    <property type="entry name" value="NAD(P)-bd_dom_sf"/>
</dbReference>
<dbReference type="PANTHER" id="PTHR14097:SF7">
    <property type="entry name" value="OXIDOREDUCTASE HTATIP2"/>
    <property type="match status" value="1"/>
</dbReference>
<organism evidence="2 3">
    <name type="scientific">Pseudoalteromonas translucida (strain TAC 125)</name>
    <dbReference type="NCBI Taxonomy" id="326442"/>
    <lineage>
        <taxon>Bacteria</taxon>
        <taxon>Pseudomonadati</taxon>
        <taxon>Pseudomonadota</taxon>
        <taxon>Gammaproteobacteria</taxon>
        <taxon>Alteromonadales</taxon>
        <taxon>Pseudoalteromonadaceae</taxon>
        <taxon>Pseudoalteromonas</taxon>
    </lineage>
</organism>
<name>Q3IJF2_PSET1</name>
<evidence type="ECO:0000313" key="3">
    <source>
        <dbReference type="Proteomes" id="UP000006843"/>
    </source>
</evidence>
<dbReference type="EMBL" id="CR954246">
    <property type="protein sequence ID" value="CAI87812.1"/>
    <property type="molecule type" value="Genomic_DNA"/>
</dbReference>
<proteinExistence type="predicted"/>
<dbReference type="HOGENOM" id="CLU_071330_2_0_6"/>
<dbReference type="KEGG" id="pha:PSHAa2764"/>
<dbReference type="AlphaFoldDB" id="Q3IJF2"/>